<gene>
    <name evidence="2" type="ORF">AB1Y20_019024</name>
</gene>
<comment type="caution">
    <text evidence="2">The sequence shown here is derived from an EMBL/GenBank/DDBJ whole genome shotgun (WGS) entry which is preliminary data.</text>
</comment>
<dbReference type="GO" id="GO:0015979">
    <property type="term" value="P:photosynthesis"/>
    <property type="evidence" value="ECO:0007669"/>
    <property type="project" value="InterPro"/>
</dbReference>
<sequence length="198" mass="21334">MVAVEACLRRRALLAHAATLSCLLPIGVPPARVGASEPASTQLVTDATFGYRLSLPQSWEAKPKPLRTHLHEVLYAAPGAGGLKVGLTVDPVKIQSLEQFGTPEQVAERIVAVEQSRDGVKTVALRQVSSERGPPSFYTVEYLTESSRGTTVFRCKYCVTPRGLYVLQAQAKADAFDHSDGAVRRTIGGIVSSFEVLE</sequence>
<name>A0AB34JQ87_PRYPA</name>
<accession>A0AB34JQ87</accession>
<evidence type="ECO:0000313" key="2">
    <source>
        <dbReference type="EMBL" id="KAL1524115.1"/>
    </source>
</evidence>
<proteinExistence type="predicted"/>
<dbReference type="GO" id="GO:0009523">
    <property type="term" value="C:photosystem II"/>
    <property type="evidence" value="ECO:0007669"/>
    <property type="project" value="InterPro"/>
</dbReference>
<dbReference type="Gene3D" id="3.40.1000.10">
    <property type="entry name" value="Mog1/PsbP, alpha/beta/alpha sandwich"/>
    <property type="match status" value="1"/>
</dbReference>
<reference evidence="2 3" key="1">
    <citation type="journal article" date="2024" name="Science">
        <title>Giant polyketide synthase enzymes in the biosynthesis of giant marine polyether toxins.</title>
        <authorList>
            <person name="Fallon T.R."/>
            <person name="Shende V.V."/>
            <person name="Wierzbicki I.H."/>
            <person name="Pendleton A.L."/>
            <person name="Watervoot N.F."/>
            <person name="Auber R.P."/>
            <person name="Gonzalez D.J."/>
            <person name="Wisecaver J.H."/>
            <person name="Moore B.S."/>
        </authorList>
    </citation>
    <scope>NUCLEOTIDE SEQUENCE [LARGE SCALE GENOMIC DNA]</scope>
    <source>
        <strain evidence="2 3">12B1</strain>
    </source>
</reference>
<dbReference type="GO" id="GO:0005509">
    <property type="term" value="F:calcium ion binding"/>
    <property type="evidence" value="ECO:0007669"/>
    <property type="project" value="InterPro"/>
</dbReference>
<dbReference type="AlphaFoldDB" id="A0AB34JQ87"/>
<evidence type="ECO:0000313" key="3">
    <source>
        <dbReference type="Proteomes" id="UP001515480"/>
    </source>
</evidence>
<evidence type="ECO:0000259" key="1">
    <source>
        <dbReference type="Pfam" id="PF01789"/>
    </source>
</evidence>
<dbReference type="PANTHER" id="PTHR31407:SF16">
    <property type="entry name" value="PSBP DOMAIN-CONTAINING PROTEIN 7, CHLOROPLASTIC"/>
    <property type="match status" value="1"/>
</dbReference>
<dbReference type="InterPro" id="IPR016123">
    <property type="entry name" value="Mog1/PsbP_a/b/a-sand"/>
</dbReference>
<keyword evidence="3" id="KW-1185">Reference proteome</keyword>
<dbReference type="InterPro" id="IPR002683">
    <property type="entry name" value="PsbP_C"/>
</dbReference>
<organism evidence="2 3">
    <name type="scientific">Prymnesium parvum</name>
    <name type="common">Toxic golden alga</name>
    <dbReference type="NCBI Taxonomy" id="97485"/>
    <lineage>
        <taxon>Eukaryota</taxon>
        <taxon>Haptista</taxon>
        <taxon>Haptophyta</taxon>
        <taxon>Prymnesiophyceae</taxon>
        <taxon>Prymnesiales</taxon>
        <taxon>Prymnesiaceae</taxon>
        <taxon>Prymnesium</taxon>
    </lineage>
</organism>
<dbReference type="EMBL" id="JBGBPQ010000005">
    <property type="protein sequence ID" value="KAL1524115.1"/>
    <property type="molecule type" value="Genomic_DNA"/>
</dbReference>
<protein>
    <recommendedName>
        <fullName evidence="1">PsbP C-terminal domain-containing protein</fullName>
    </recommendedName>
</protein>
<dbReference type="GO" id="GO:0019898">
    <property type="term" value="C:extrinsic component of membrane"/>
    <property type="evidence" value="ECO:0007669"/>
    <property type="project" value="InterPro"/>
</dbReference>
<dbReference type="Pfam" id="PF01789">
    <property type="entry name" value="PsbP"/>
    <property type="match status" value="1"/>
</dbReference>
<dbReference type="PANTHER" id="PTHR31407">
    <property type="match status" value="1"/>
</dbReference>
<dbReference type="SUPFAM" id="SSF55724">
    <property type="entry name" value="Mog1p/PsbP-like"/>
    <property type="match status" value="1"/>
</dbReference>
<dbReference type="Proteomes" id="UP001515480">
    <property type="component" value="Unassembled WGS sequence"/>
</dbReference>
<feature type="domain" description="PsbP C-terminal" evidence="1">
    <location>
        <begin position="42"/>
        <end position="196"/>
    </location>
</feature>